<comment type="similarity">
    <text evidence="2">Belongs to the TatC family.</text>
</comment>
<keyword evidence="3 6" id="KW-0812">Transmembrane</keyword>
<evidence type="ECO:0000256" key="2">
    <source>
        <dbReference type="ARBA" id="ARBA00008882"/>
    </source>
</evidence>
<dbReference type="GO" id="GO:0043953">
    <property type="term" value="P:protein transport by the Tat complex"/>
    <property type="evidence" value="ECO:0007669"/>
    <property type="project" value="TreeGrafter"/>
</dbReference>
<evidence type="ECO:0000256" key="4">
    <source>
        <dbReference type="ARBA" id="ARBA00022989"/>
    </source>
</evidence>
<dbReference type="AlphaFoldDB" id="Q8M1G8"/>
<keyword evidence="7" id="KW-0496">Mitochondrion</keyword>
<dbReference type="PANTHER" id="PTHR30371">
    <property type="entry name" value="SEC-INDEPENDENT PROTEIN TRANSLOCASE PROTEIN TATC"/>
    <property type="match status" value="1"/>
</dbReference>
<evidence type="ECO:0000256" key="3">
    <source>
        <dbReference type="ARBA" id="ARBA00022692"/>
    </source>
</evidence>
<organism evidence="7">
    <name type="scientific">Chaetosphaeridium globosum</name>
    <name type="common">Charophycean green alga</name>
    <name type="synonym">Herposteiron globosum</name>
    <dbReference type="NCBI Taxonomy" id="96477"/>
    <lineage>
        <taxon>Eukaryota</taxon>
        <taxon>Viridiplantae</taxon>
        <taxon>Streptophyta</taxon>
        <taxon>Coleochaetophyceae</taxon>
        <taxon>Coleochaetales</taxon>
        <taxon>Chaetosphaeridiaceae</taxon>
        <taxon>Chaetosphaeridium</taxon>
    </lineage>
</organism>
<gene>
    <name evidence="7" type="primary">ymf16</name>
</gene>
<dbReference type="GO" id="GO:0033281">
    <property type="term" value="C:TAT protein transport complex"/>
    <property type="evidence" value="ECO:0007669"/>
    <property type="project" value="TreeGrafter"/>
</dbReference>
<feature type="transmembrane region" description="Helical" evidence="6">
    <location>
        <begin position="107"/>
        <end position="134"/>
    </location>
</feature>
<sequence>MKLTIHLILYEFRIRILWMFFCFIITLITSYIYSEEFIYLLSKPLLNLIINNHEYFICTHITEAFSAYIFTSLFCTLCFCVPYFYYQFWCFFIPSCYKSQRSFYNHITFLSTLCFLCIFYLTYIYLIPNLWYFFYNFNQASELCFQLQPKIFDYLLFVVHFLTISIMSSQIPVFMICLIQARIVNLSFLIKSRRIFLLLSMLIAALLSPPEIWCQFVTFVFLFGMIELAIFYIFLMLSMSCLNDSKGVRTTL</sequence>
<accession>Q8M1G8</accession>
<evidence type="ECO:0000256" key="5">
    <source>
        <dbReference type="ARBA" id="ARBA00023136"/>
    </source>
</evidence>
<comment type="subcellular location">
    <subcellularLocation>
        <location evidence="1">Membrane</location>
        <topology evidence="1">Multi-pass membrane protein</topology>
    </subcellularLocation>
</comment>
<proteinExistence type="inferred from homology"/>
<dbReference type="EMBL" id="AF494279">
    <property type="protein sequence ID" value="AAM96630.1"/>
    <property type="molecule type" value="Genomic_DNA"/>
</dbReference>
<feature type="transmembrane region" description="Helical" evidence="6">
    <location>
        <begin position="65"/>
        <end position="86"/>
    </location>
</feature>
<protein>
    <submittedName>
        <fullName evidence="7">SecY-independent transporter protein</fullName>
    </submittedName>
</protein>
<feature type="transmembrane region" description="Helical" evidence="6">
    <location>
        <begin position="195"/>
        <end position="213"/>
    </location>
</feature>
<keyword evidence="5 6" id="KW-0472">Membrane</keyword>
<reference evidence="7" key="1">
    <citation type="journal article" date="2002" name="Proc. Natl. Acad. Sci. U.S.A.">
        <title>The chloroplast and mitochondrial genome sequences of the charophyte Chaetosphaeridium globosum: insights into the timing of the events that restructured organelle DNAs within the green algal lineage that led to land plants.</title>
        <authorList>
            <person name="Turmel M."/>
            <person name="Otis C."/>
            <person name="Lemieux C."/>
        </authorList>
    </citation>
    <scope>NUCLEOTIDE SEQUENCE</scope>
</reference>
<geneLocation type="mitochondrion" evidence="7"/>
<dbReference type="RefSeq" id="NP_689353.1">
    <property type="nucleotide sequence ID" value="NC_004118.1"/>
</dbReference>
<dbReference type="PRINTS" id="PR01840">
    <property type="entry name" value="TATCFAMILY"/>
</dbReference>
<feature type="transmembrane region" description="Helical" evidence="6">
    <location>
        <begin position="12"/>
        <end position="33"/>
    </location>
</feature>
<name>Q8M1G8_CHAGL</name>
<dbReference type="InterPro" id="IPR002033">
    <property type="entry name" value="TatC"/>
</dbReference>
<evidence type="ECO:0000313" key="7">
    <source>
        <dbReference type="EMBL" id="AAM96630.1"/>
    </source>
</evidence>
<dbReference type="GO" id="GO:0065002">
    <property type="term" value="P:intracellular protein transmembrane transport"/>
    <property type="evidence" value="ECO:0007669"/>
    <property type="project" value="TreeGrafter"/>
</dbReference>
<feature type="transmembrane region" description="Helical" evidence="6">
    <location>
        <begin position="219"/>
        <end position="242"/>
    </location>
</feature>
<dbReference type="NCBIfam" id="TIGR00945">
    <property type="entry name" value="tatC"/>
    <property type="match status" value="1"/>
</dbReference>
<dbReference type="Pfam" id="PF00902">
    <property type="entry name" value="TatC"/>
    <property type="match status" value="1"/>
</dbReference>
<evidence type="ECO:0000256" key="6">
    <source>
        <dbReference type="SAM" id="Phobius"/>
    </source>
</evidence>
<keyword evidence="4 6" id="KW-1133">Transmembrane helix</keyword>
<dbReference type="GO" id="GO:0009977">
    <property type="term" value="F:proton motive force dependent protein transmembrane transporter activity"/>
    <property type="evidence" value="ECO:0007669"/>
    <property type="project" value="TreeGrafter"/>
</dbReference>
<feature type="transmembrane region" description="Helical" evidence="6">
    <location>
        <begin position="154"/>
        <end position="183"/>
    </location>
</feature>
<dbReference type="GeneID" id="860626"/>
<dbReference type="PANTHER" id="PTHR30371:SF0">
    <property type="entry name" value="SEC-INDEPENDENT PROTEIN TRANSLOCASE PROTEIN TATC, CHLOROPLASTIC-RELATED"/>
    <property type="match status" value="1"/>
</dbReference>
<evidence type="ECO:0000256" key="1">
    <source>
        <dbReference type="ARBA" id="ARBA00004141"/>
    </source>
</evidence>